<evidence type="ECO:0000256" key="4">
    <source>
        <dbReference type="ARBA" id="ARBA00022989"/>
    </source>
</evidence>
<comment type="caution">
    <text evidence="10">The sequence shown here is derived from an EMBL/GenBank/DDBJ whole genome shotgun (WGS) entry which is preliminary data.</text>
</comment>
<dbReference type="GO" id="GO:0009897">
    <property type="term" value="C:external side of plasma membrane"/>
    <property type="evidence" value="ECO:0007669"/>
    <property type="project" value="TreeGrafter"/>
</dbReference>
<keyword evidence="4 8" id="KW-1133">Transmembrane helix</keyword>
<feature type="transmembrane region" description="Helical" evidence="8">
    <location>
        <begin position="32"/>
        <end position="55"/>
    </location>
</feature>
<organism evidence="10 11">
    <name type="scientific">Chelydra serpentina</name>
    <name type="common">Snapping turtle</name>
    <name type="synonym">Testudo serpentina</name>
    <dbReference type="NCBI Taxonomy" id="8475"/>
    <lineage>
        <taxon>Eukaryota</taxon>
        <taxon>Metazoa</taxon>
        <taxon>Chordata</taxon>
        <taxon>Craniata</taxon>
        <taxon>Vertebrata</taxon>
        <taxon>Euteleostomi</taxon>
        <taxon>Archelosauria</taxon>
        <taxon>Testudinata</taxon>
        <taxon>Testudines</taxon>
        <taxon>Cryptodira</taxon>
        <taxon>Durocryptodira</taxon>
        <taxon>Americhelydia</taxon>
        <taxon>Chelydroidea</taxon>
        <taxon>Chelydridae</taxon>
        <taxon>Chelydra</taxon>
    </lineage>
</organism>
<dbReference type="Pfam" id="PF22705">
    <property type="entry name" value="C2-set_3"/>
    <property type="match status" value="1"/>
</dbReference>
<dbReference type="GO" id="GO:0050852">
    <property type="term" value="P:T cell receptor signaling pathway"/>
    <property type="evidence" value="ECO:0007669"/>
    <property type="project" value="TreeGrafter"/>
</dbReference>
<dbReference type="FunFam" id="2.60.40.10:FF:000208">
    <property type="entry name" value="Butyrophilin subfamily 1 member A1"/>
    <property type="match status" value="1"/>
</dbReference>
<dbReference type="Pfam" id="PF07686">
    <property type="entry name" value="V-set"/>
    <property type="match status" value="1"/>
</dbReference>
<dbReference type="Proteomes" id="UP000765507">
    <property type="component" value="Unassembled WGS sequence"/>
</dbReference>
<dbReference type="OrthoDB" id="9426555at2759"/>
<keyword evidence="5 8" id="KW-0472">Membrane</keyword>
<dbReference type="GO" id="GO:0005102">
    <property type="term" value="F:signaling receptor binding"/>
    <property type="evidence" value="ECO:0007669"/>
    <property type="project" value="TreeGrafter"/>
</dbReference>
<dbReference type="InterPro" id="IPR013106">
    <property type="entry name" value="Ig_V-set"/>
</dbReference>
<sequence>MERQKDALRSEMKTLKVEFEAVKEQVIMKRTIFSFFHGFTVSSSLPGYAVFFIALHIHNLASAQFTVTGPDHPITTSVGGEAVLPCHLSPRMSAENMEVRWFRFQYHSVVHLYQEGQDKYEEQMLEYRGRTELLKDGITNGSVSLRIYQVQLSDHGQYTCFFQYGIFYEEAILELMVSAIGSDPHISVDGHQDGGIRIVCQSAGWHPEPEAQWRDHHGQLLSSASEKISKETNGLFRTQISIVITEDSNQNLSCFVRNPLVKQEKISTVFIAELFFPRVNPWMVALGVILALLIALASYCFWRQHRMKEMLRSDLERQKEEHREEKGKLFTELGLGLRRAQLYAGTLPKTDTLFTSASHLPLRALSSFPQGTSTFISKAIGCKQQYHWGWV</sequence>
<dbReference type="InterPro" id="IPR053896">
    <property type="entry name" value="BTN3A2-like_Ig-C"/>
</dbReference>
<dbReference type="InterPro" id="IPR003599">
    <property type="entry name" value="Ig_sub"/>
</dbReference>
<evidence type="ECO:0000256" key="2">
    <source>
        <dbReference type="ARBA" id="ARBA00022692"/>
    </source>
</evidence>
<name>A0A8T1SLY3_CHESE</name>
<proteinExistence type="predicted"/>
<dbReference type="InterPro" id="IPR013783">
    <property type="entry name" value="Ig-like_fold"/>
</dbReference>
<evidence type="ECO:0000256" key="7">
    <source>
        <dbReference type="SAM" id="Coils"/>
    </source>
</evidence>
<evidence type="ECO:0000313" key="11">
    <source>
        <dbReference type="Proteomes" id="UP000765507"/>
    </source>
</evidence>
<evidence type="ECO:0000256" key="3">
    <source>
        <dbReference type="ARBA" id="ARBA00022729"/>
    </source>
</evidence>
<dbReference type="InterPro" id="IPR036179">
    <property type="entry name" value="Ig-like_dom_sf"/>
</dbReference>
<dbReference type="SUPFAM" id="SSF48726">
    <property type="entry name" value="Immunoglobulin"/>
    <property type="match status" value="2"/>
</dbReference>
<evidence type="ECO:0000313" key="10">
    <source>
        <dbReference type="EMBL" id="KAG6929564.1"/>
    </source>
</evidence>
<feature type="coiled-coil region" evidence="7">
    <location>
        <begin position="305"/>
        <end position="332"/>
    </location>
</feature>
<keyword evidence="11" id="KW-1185">Reference proteome</keyword>
<evidence type="ECO:0000256" key="1">
    <source>
        <dbReference type="ARBA" id="ARBA00004370"/>
    </source>
</evidence>
<keyword evidence="7" id="KW-0175">Coiled coil</keyword>
<dbReference type="AlphaFoldDB" id="A0A8T1SLY3"/>
<keyword evidence="3" id="KW-0732">Signal</keyword>
<feature type="domain" description="Ig-like" evidence="9">
    <location>
        <begin position="46"/>
        <end position="160"/>
    </location>
</feature>
<evidence type="ECO:0000256" key="6">
    <source>
        <dbReference type="ARBA" id="ARBA00023319"/>
    </source>
</evidence>
<comment type="subcellular location">
    <subcellularLocation>
        <location evidence="1">Membrane</location>
    </subcellularLocation>
</comment>
<reference evidence="10 11" key="1">
    <citation type="journal article" date="2020" name="G3 (Bethesda)">
        <title>Draft Genome of the Common Snapping Turtle, Chelydra serpentina, a Model for Phenotypic Plasticity in Reptiles.</title>
        <authorList>
            <person name="Das D."/>
            <person name="Singh S.K."/>
            <person name="Bierstedt J."/>
            <person name="Erickson A."/>
            <person name="Galli G.L.J."/>
            <person name="Crossley D.A. 2nd"/>
            <person name="Rhen T."/>
        </authorList>
    </citation>
    <scope>NUCLEOTIDE SEQUENCE [LARGE SCALE GENOMIC DNA]</scope>
    <source>
        <strain evidence="10">KW</strain>
    </source>
</reference>
<feature type="transmembrane region" description="Helical" evidence="8">
    <location>
        <begin position="282"/>
        <end position="302"/>
    </location>
</feature>
<dbReference type="Gene3D" id="2.60.40.10">
    <property type="entry name" value="Immunoglobulins"/>
    <property type="match status" value="2"/>
</dbReference>
<dbReference type="PROSITE" id="PS50835">
    <property type="entry name" value="IG_LIKE"/>
    <property type="match status" value="2"/>
</dbReference>
<evidence type="ECO:0000259" key="9">
    <source>
        <dbReference type="PROSITE" id="PS50835"/>
    </source>
</evidence>
<evidence type="ECO:0000256" key="8">
    <source>
        <dbReference type="SAM" id="Phobius"/>
    </source>
</evidence>
<accession>A0A8T1SLY3</accession>
<dbReference type="PANTHER" id="PTHR24100:SF149">
    <property type="entry name" value="BG-LIKE ANTIGEN 1-RELATED"/>
    <property type="match status" value="1"/>
</dbReference>
<dbReference type="InterPro" id="IPR050504">
    <property type="entry name" value="IgSF_BTN/MOG"/>
</dbReference>
<dbReference type="FunFam" id="2.60.40.10:FF:000088">
    <property type="entry name" value="Butyrophilin subfamily 1 member A1"/>
    <property type="match status" value="1"/>
</dbReference>
<dbReference type="SMART" id="SM00406">
    <property type="entry name" value="IGv"/>
    <property type="match status" value="1"/>
</dbReference>
<gene>
    <name evidence="10" type="ORF">G0U57_005381</name>
</gene>
<dbReference type="CDD" id="cd05713">
    <property type="entry name" value="IgV_MOG_like"/>
    <property type="match status" value="1"/>
</dbReference>
<keyword evidence="6" id="KW-0393">Immunoglobulin domain</keyword>
<protein>
    <submittedName>
        <fullName evidence="10">Butyrophilin subfamily 1 member A1-like</fullName>
    </submittedName>
</protein>
<evidence type="ECO:0000256" key="5">
    <source>
        <dbReference type="ARBA" id="ARBA00023136"/>
    </source>
</evidence>
<dbReference type="GO" id="GO:0001817">
    <property type="term" value="P:regulation of cytokine production"/>
    <property type="evidence" value="ECO:0007669"/>
    <property type="project" value="TreeGrafter"/>
</dbReference>
<dbReference type="PANTHER" id="PTHR24100">
    <property type="entry name" value="BUTYROPHILIN"/>
    <property type="match status" value="1"/>
</dbReference>
<dbReference type="InterPro" id="IPR007110">
    <property type="entry name" value="Ig-like_dom"/>
</dbReference>
<dbReference type="SMART" id="SM00409">
    <property type="entry name" value="IG"/>
    <property type="match status" value="1"/>
</dbReference>
<feature type="domain" description="Ig-like" evidence="9">
    <location>
        <begin position="184"/>
        <end position="267"/>
    </location>
</feature>
<keyword evidence="2 8" id="KW-0812">Transmembrane</keyword>
<dbReference type="EMBL" id="JAHGAV010000172">
    <property type="protein sequence ID" value="KAG6929564.1"/>
    <property type="molecule type" value="Genomic_DNA"/>
</dbReference>